<protein>
    <submittedName>
        <fullName evidence="2">(apollo) hypothetical protein</fullName>
    </submittedName>
</protein>
<keyword evidence="3" id="KW-1185">Reference proteome</keyword>
<feature type="compositionally biased region" description="Low complexity" evidence="1">
    <location>
        <begin position="12"/>
        <end position="30"/>
    </location>
</feature>
<proteinExistence type="predicted"/>
<dbReference type="OrthoDB" id="2020634at2759"/>
<feature type="region of interest" description="Disordered" evidence="1">
    <location>
        <begin position="1"/>
        <end position="42"/>
    </location>
</feature>
<gene>
    <name evidence="2" type="ORF">PAPOLLO_LOCUS6711</name>
</gene>
<evidence type="ECO:0000313" key="2">
    <source>
        <dbReference type="EMBL" id="CAG4962095.1"/>
    </source>
</evidence>
<dbReference type="AlphaFoldDB" id="A0A8S3WIP9"/>
<evidence type="ECO:0000313" key="3">
    <source>
        <dbReference type="Proteomes" id="UP000691718"/>
    </source>
</evidence>
<dbReference type="EMBL" id="CAJQZP010000444">
    <property type="protein sequence ID" value="CAG4962095.1"/>
    <property type="molecule type" value="Genomic_DNA"/>
</dbReference>
<organism evidence="2 3">
    <name type="scientific">Parnassius apollo</name>
    <name type="common">Apollo butterfly</name>
    <name type="synonym">Papilio apollo</name>
    <dbReference type="NCBI Taxonomy" id="110799"/>
    <lineage>
        <taxon>Eukaryota</taxon>
        <taxon>Metazoa</taxon>
        <taxon>Ecdysozoa</taxon>
        <taxon>Arthropoda</taxon>
        <taxon>Hexapoda</taxon>
        <taxon>Insecta</taxon>
        <taxon>Pterygota</taxon>
        <taxon>Neoptera</taxon>
        <taxon>Endopterygota</taxon>
        <taxon>Lepidoptera</taxon>
        <taxon>Glossata</taxon>
        <taxon>Ditrysia</taxon>
        <taxon>Papilionoidea</taxon>
        <taxon>Papilionidae</taxon>
        <taxon>Parnassiinae</taxon>
        <taxon>Parnassini</taxon>
        <taxon>Parnassius</taxon>
        <taxon>Parnassius</taxon>
    </lineage>
</organism>
<feature type="region of interest" description="Disordered" evidence="1">
    <location>
        <begin position="78"/>
        <end position="98"/>
    </location>
</feature>
<feature type="compositionally biased region" description="Acidic residues" evidence="1">
    <location>
        <begin position="1"/>
        <end position="11"/>
    </location>
</feature>
<accession>A0A8S3WIP9</accession>
<comment type="caution">
    <text evidence="2">The sequence shown here is derived from an EMBL/GenBank/DDBJ whole genome shotgun (WGS) entry which is preliminary data.</text>
</comment>
<reference evidence="2" key="1">
    <citation type="submission" date="2021-04" db="EMBL/GenBank/DDBJ databases">
        <authorList>
            <person name="Tunstrom K."/>
        </authorList>
    </citation>
    <scope>NUCLEOTIDE SEQUENCE</scope>
</reference>
<name>A0A8S3WIP9_PARAO</name>
<sequence>MDETSDEEEGTSETAARNSSGLSGRASSALFNPSGLVLDPATTDDARDMSVSTLHLYDLHLSQAGQNVSACCTNNCSERNRGESRWASGEETPLLHRP</sequence>
<dbReference type="Proteomes" id="UP000691718">
    <property type="component" value="Unassembled WGS sequence"/>
</dbReference>
<evidence type="ECO:0000256" key="1">
    <source>
        <dbReference type="SAM" id="MobiDB-lite"/>
    </source>
</evidence>